<dbReference type="InterPro" id="IPR001789">
    <property type="entry name" value="Sig_transdc_resp-reg_receiver"/>
</dbReference>
<evidence type="ECO:0000259" key="18">
    <source>
        <dbReference type="PROSITE" id="PS50109"/>
    </source>
</evidence>
<dbReference type="Proteomes" id="UP000294164">
    <property type="component" value="Unassembled WGS sequence"/>
</dbReference>
<comment type="catalytic activity">
    <reaction evidence="1">
        <text>ATP + protein L-histidine = ADP + protein N-phospho-L-histidine.</text>
        <dbReference type="EC" id="2.7.13.3"/>
    </reaction>
</comment>
<dbReference type="InterPro" id="IPR004358">
    <property type="entry name" value="Sig_transdc_His_kin-like_C"/>
</dbReference>
<dbReference type="InterPro" id="IPR000014">
    <property type="entry name" value="PAS"/>
</dbReference>
<organism evidence="20 21">
    <name type="scientific">Pseudoxanthomonas winnipegensis</name>
    <dbReference type="NCBI Taxonomy" id="2480810"/>
    <lineage>
        <taxon>Bacteria</taxon>
        <taxon>Pseudomonadati</taxon>
        <taxon>Pseudomonadota</taxon>
        <taxon>Gammaproteobacteria</taxon>
        <taxon>Lysobacterales</taxon>
        <taxon>Lysobacteraceae</taxon>
        <taxon>Pseudoxanthomonas</taxon>
    </lineage>
</organism>
<dbReference type="PROSITE" id="PS50110">
    <property type="entry name" value="RESPONSE_REGULATORY"/>
    <property type="match status" value="1"/>
</dbReference>
<dbReference type="CDD" id="cd00075">
    <property type="entry name" value="HATPase"/>
    <property type="match status" value="1"/>
</dbReference>
<keyword evidence="11 17" id="KW-1133">Transmembrane helix</keyword>
<feature type="coiled-coil region" evidence="15">
    <location>
        <begin position="746"/>
        <end position="773"/>
    </location>
</feature>
<evidence type="ECO:0000256" key="2">
    <source>
        <dbReference type="ARBA" id="ARBA00004651"/>
    </source>
</evidence>
<evidence type="ECO:0000256" key="15">
    <source>
        <dbReference type="SAM" id="Coils"/>
    </source>
</evidence>
<dbReference type="SUPFAM" id="SSF52172">
    <property type="entry name" value="CheY-like"/>
    <property type="match status" value="1"/>
</dbReference>
<feature type="transmembrane region" description="Helical" evidence="17">
    <location>
        <begin position="276"/>
        <end position="297"/>
    </location>
</feature>
<evidence type="ECO:0000256" key="6">
    <source>
        <dbReference type="ARBA" id="ARBA00022679"/>
    </source>
</evidence>
<dbReference type="InterPro" id="IPR036890">
    <property type="entry name" value="HATPase_C_sf"/>
</dbReference>
<keyword evidence="5 14" id="KW-0597">Phosphoprotein</keyword>
<proteinExistence type="predicted"/>
<evidence type="ECO:0000256" key="12">
    <source>
        <dbReference type="ARBA" id="ARBA00023012"/>
    </source>
</evidence>
<protein>
    <recommendedName>
        <fullName evidence="3">histidine kinase</fullName>
        <ecNumber evidence="3">2.7.13.3</ecNumber>
    </recommendedName>
</protein>
<dbReference type="EC" id="2.7.13.3" evidence="3"/>
<dbReference type="CDD" id="cd00082">
    <property type="entry name" value="HisKA"/>
    <property type="match status" value="1"/>
</dbReference>
<dbReference type="InterPro" id="IPR003594">
    <property type="entry name" value="HATPase_dom"/>
</dbReference>
<comment type="subcellular location">
    <subcellularLocation>
        <location evidence="2">Cell membrane</location>
        <topology evidence="2">Multi-pass membrane protein</topology>
    </subcellularLocation>
</comment>
<keyword evidence="8" id="KW-0547">Nucleotide-binding</keyword>
<dbReference type="SUPFAM" id="SSF55785">
    <property type="entry name" value="PYP-like sensor domain (PAS domain)"/>
    <property type="match status" value="1"/>
</dbReference>
<gene>
    <name evidence="20" type="ORF">EA655_19320</name>
</gene>
<evidence type="ECO:0000256" key="4">
    <source>
        <dbReference type="ARBA" id="ARBA00022475"/>
    </source>
</evidence>
<dbReference type="AlphaFoldDB" id="A0A4Q8LXH4"/>
<dbReference type="Gene3D" id="3.40.50.2300">
    <property type="match status" value="1"/>
</dbReference>
<dbReference type="InterPro" id="IPR011006">
    <property type="entry name" value="CheY-like_superfamily"/>
</dbReference>
<dbReference type="InterPro" id="IPR003661">
    <property type="entry name" value="HisK_dim/P_dom"/>
</dbReference>
<dbReference type="InterPro" id="IPR033479">
    <property type="entry name" value="dCache_1"/>
</dbReference>
<feature type="region of interest" description="Disordered" evidence="16">
    <location>
        <begin position="122"/>
        <end position="204"/>
    </location>
</feature>
<dbReference type="InterPro" id="IPR036097">
    <property type="entry name" value="HisK_dim/P_sf"/>
</dbReference>
<evidence type="ECO:0000256" key="10">
    <source>
        <dbReference type="ARBA" id="ARBA00022840"/>
    </source>
</evidence>
<evidence type="ECO:0000256" key="1">
    <source>
        <dbReference type="ARBA" id="ARBA00000085"/>
    </source>
</evidence>
<dbReference type="InterPro" id="IPR035965">
    <property type="entry name" value="PAS-like_dom_sf"/>
</dbReference>
<keyword evidence="9" id="KW-0418">Kinase</keyword>
<evidence type="ECO:0000256" key="16">
    <source>
        <dbReference type="SAM" id="MobiDB-lite"/>
    </source>
</evidence>
<feature type="transmembrane region" description="Helical" evidence="17">
    <location>
        <begin position="561"/>
        <end position="584"/>
    </location>
</feature>
<accession>A0A4Q8LXH4</accession>
<keyword evidence="13 17" id="KW-0472">Membrane</keyword>
<feature type="modified residue" description="4-aspartylphosphate" evidence="14">
    <location>
        <position position="1075"/>
    </location>
</feature>
<dbReference type="Pfam" id="PF02743">
    <property type="entry name" value="dCache_1"/>
    <property type="match status" value="1"/>
</dbReference>
<feature type="compositionally biased region" description="Gly residues" evidence="16">
    <location>
        <begin position="154"/>
        <end position="167"/>
    </location>
</feature>
<feature type="domain" description="Histidine kinase" evidence="18">
    <location>
        <begin position="787"/>
        <end position="1000"/>
    </location>
</feature>
<dbReference type="SUPFAM" id="SSF103190">
    <property type="entry name" value="Sensory domain-like"/>
    <property type="match status" value="1"/>
</dbReference>
<dbReference type="InterPro" id="IPR029151">
    <property type="entry name" value="Sensor-like_sf"/>
</dbReference>
<dbReference type="SMART" id="SM00388">
    <property type="entry name" value="HisKA"/>
    <property type="match status" value="1"/>
</dbReference>
<dbReference type="Gene3D" id="6.10.250.3020">
    <property type="match status" value="1"/>
</dbReference>
<keyword evidence="6" id="KW-0808">Transferase</keyword>
<dbReference type="Gene3D" id="3.30.565.10">
    <property type="entry name" value="Histidine kinase-like ATPase, C-terminal domain"/>
    <property type="match status" value="1"/>
</dbReference>
<keyword evidence="7 17" id="KW-0812">Transmembrane</keyword>
<dbReference type="GO" id="GO:0000155">
    <property type="term" value="F:phosphorelay sensor kinase activity"/>
    <property type="evidence" value="ECO:0007669"/>
    <property type="project" value="InterPro"/>
</dbReference>
<keyword evidence="12" id="KW-0902">Two-component regulatory system</keyword>
<evidence type="ECO:0000256" key="9">
    <source>
        <dbReference type="ARBA" id="ARBA00022777"/>
    </source>
</evidence>
<evidence type="ECO:0000313" key="21">
    <source>
        <dbReference type="Proteomes" id="UP000294164"/>
    </source>
</evidence>
<dbReference type="InterPro" id="IPR005467">
    <property type="entry name" value="His_kinase_dom"/>
</dbReference>
<dbReference type="SMART" id="SM00387">
    <property type="entry name" value="HATPase_c"/>
    <property type="match status" value="1"/>
</dbReference>
<evidence type="ECO:0000313" key="20">
    <source>
        <dbReference type="EMBL" id="TAA36285.1"/>
    </source>
</evidence>
<keyword evidence="15" id="KW-0175">Coiled coil</keyword>
<evidence type="ECO:0000256" key="14">
    <source>
        <dbReference type="PROSITE-ProRule" id="PRU00169"/>
    </source>
</evidence>
<dbReference type="PROSITE" id="PS50109">
    <property type="entry name" value="HIS_KIN"/>
    <property type="match status" value="1"/>
</dbReference>
<dbReference type="SMART" id="SM00448">
    <property type="entry name" value="REC"/>
    <property type="match status" value="1"/>
</dbReference>
<dbReference type="CDD" id="cd12914">
    <property type="entry name" value="PDC1_DGC_like"/>
    <property type="match status" value="1"/>
</dbReference>
<evidence type="ECO:0000259" key="19">
    <source>
        <dbReference type="PROSITE" id="PS50110"/>
    </source>
</evidence>
<evidence type="ECO:0000256" key="3">
    <source>
        <dbReference type="ARBA" id="ARBA00012438"/>
    </source>
</evidence>
<dbReference type="Pfam" id="PF12860">
    <property type="entry name" value="PAS_7"/>
    <property type="match status" value="1"/>
</dbReference>
<evidence type="ECO:0000256" key="5">
    <source>
        <dbReference type="ARBA" id="ARBA00022553"/>
    </source>
</evidence>
<sequence length="1140" mass="123491">MVGATPALGMCMVGGLLRRGARADGATHGTRRTVAPAAAAGISTLVLSVINRPLAAFPRARATLFAPPLARNAGRGRLGGGRFFARWLEKRSKSAPSPSVASRDFELPFAFGERKRPFLRAAGASDATEEEAGRRRSRSAALCAPPLARSTGRGRLGGGRFLRGGWRGEAKATPPPQSLAATSSSPSPAAKGRGPVSRSAGLSHMPEECARSRSAFHLLLAYRSSALFRLVRPNRGAAPAPASRHARRVRPCRARALRVRFHASAVPRLSPRLIRIAGWSLLAVAIASTAIGAAVLARKAALESEQRALADQLHLRAQSLQRLIERYRVMPTVLALDPELRAALQQPQQARDVAALNRKLVVANGATHVSTLTLIDRDGIAVAASNWDDPSSNVGQDYAFRPYFRNAMRDGTGTFYGIGVTTGVAGYFISEAIRDAHGRRLGVIAVKITLDALETEWRDSRDLLLLSDSHDIVFLASQPRWRYSELRPLTERDNADLNATRQYAGQPLHLAGLQVVDTLPGGDRRVQLRNPSARGLWLWKSLPLDGPAWTLHALRRDRSVAAAWSAVAVAVACWLPLILLGLFVRQRVRLAEHRRRSREELERMVAHHAEALRSAQDGLVDAARAAASGQSSLEHLPQGVSVVDAQLRLIAWNSRYQEMFQFPAEMMQVGRPIEDFFRHNARKGWLGPGQVEEAIQRRLDHLRSGGAHMHERELPNGRVLEIRGNPMPDGGFVTSFADITTYVAAARDLRTLASTLERRVEESTADLRAATALAENANRYKARFVASAVHDLLQPLNAARMFLGALRGKLHGEEERDLMQRAQTALAAQDDLLASMLEVSRLEAGVLQPKLEDVALGPLLAGLAEQFGILAQAQGLVLHTVGTRARVRTDPTLLRRVLQNLLSNALHYTPHGKVLLGCRRVPGAVRVEVWDTGVGIPENKHAAIFEEFARLDNGLRHDRRSAGLGLSIVERTARLLEHPLSLRSWPGRGSVFAITVPLAAAPPAATVRRVPVPGALAAQPLQGTRVWCLDADAQACEALMALLRSWGCQVAGGSGPQALEALAGQEAPPDLVLMDLRWRDGRGAAAVATLEPVPPLVLIGAPGERAEALEHGHGFLARPITPAALRAVLTQRLMASGRLR</sequence>
<feature type="compositionally biased region" description="Low complexity" evidence="16">
    <location>
        <begin position="178"/>
        <end position="190"/>
    </location>
</feature>
<reference evidence="20 21" key="1">
    <citation type="submission" date="2019-02" db="EMBL/GenBank/DDBJ databases">
        <title>WGS of Pseudoxanthomonas species novum from clinical isolates.</title>
        <authorList>
            <person name="Bernier A.-M."/>
            <person name="Bernard K."/>
            <person name="Vachon A."/>
        </authorList>
    </citation>
    <scope>NUCLEOTIDE SEQUENCE [LARGE SCALE GENOMIC DNA]</scope>
    <source>
        <strain evidence="20 21">NML130969</strain>
    </source>
</reference>
<evidence type="ECO:0000256" key="17">
    <source>
        <dbReference type="SAM" id="Phobius"/>
    </source>
</evidence>
<evidence type="ECO:0000256" key="7">
    <source>
        <dbReference type="ARBA" id="ARBA00022692"/>
    </source>
</evidence>
<name>A0A4Q8LXH4_9GAMM</name>
<dbReference type="Pfam" id="PF00512">
    <property type="entry name" value="HisKA"/>
    <property type="match status" value="1"/>
</dbReference>
<dbReference type="Gene3D" id="1.10.287.130">
    <property type="match status" value="1"/>
</dbReference>
<dbReference type="SUPFAM" id="SSF47384">
    <property type="entry name" value="Homodimeric domain of signal transducing histidine kinase"/>
    <property type="match status" value="1"/>
</dbReference>
<dbReference type="EMBL" id="SHMG01000016">
    <property type="protein sequence ID" value="TAA36285.1"/>
    <property type="molecule type" value="Genomic_DNA"/>
</dbReference>
<dbReference type="FunFam" id="3.30.565.10:FF:000049">
    <property type="entry name" value="Two-component sensor histidine kinase"/>
    <property type="match status" value="1"/>
</dbReference>
<dbReference type="PANTHER" id="PTHR43047:SF9">
    <property type="entry name" value="HISTIDINE KINASE"/>
    <property type="match status" value="1"/>
</dbReference>
<dbReference type="PRINTS" id="PR00344">
    <property type="entry name" value="BCTRLSENSOR"/>
</dbReference>
<evidence type="ECO:0000256" key="11">
    <source>
        <dbReference type="ARBA" id="ARBA00022989"/>
    </source>
</evidence>
<evidence type="ECO:0000256" key="8">
    <source>
        <dbReference type="ARBA" id="ARBA00022741"/>
    </source>
</evidence>
<dbReference type="Gene3D" id="3.30.450.20">
    <property type="entry name" value="PAS domain"/>
    <property type="match status" value="3"/>
</dbReference>
<feature type="domain" description="Response regulatory" evidence="19">
    <location>
        <begin position="1025"/>
        <end position="1133"/>
    </location>
</feature>
<keyword evidence="10" id="KW-0067">ATP-binding</keyword>
<keyword evidence="4" id="KW-1003">Cell membrane</keyword>
<dbReference type="Pfam" id="PF02518">
    <property type="entry name" value="HATPase_c"/>
    <property type="match status" value="1"/>
</dbReference>
<dbReference type="GO" id="GO:0005524">
    <property type="term" value="F:ATP binding"/>
    <property type="evidence" value="ECO:0007669"/>
    <property type="project" value="UniProtKB-KW"/>
</dbReference>
<dbReference type="SUPFAM" id="SSF55874">
    <property type="entry name" value="ATPase domain of HSP90 chaperone/DNA topoisomerase II/histidine kinase"/>
    <property type="match status" value="1"/>
</dbReference>
<dbReference type="GO" id="GO:0009927">
    <property type="term" value="F:histidine phosphotransfer kinase activity"/>
    <property type="evidence" value="ECO:0007669"/>
    <property type="project" value="TreeGrafter"/>
</dbReference>
<dbReference type="CDD" id="cd00130">
    <property type="entry name" value="PAS"/>
    <property type="match status" value="1"/>
</dbReference>
<dbReference type="GO" id="GO:0005886">
    <property type="term" value="C:plasma membrane"/>
    <property type="evidence" value="ECO:0007669"/>
    <property type="project" value="UniProtKB-SubCell"/>
</dbReference>
<comment type="caution">
    <text evidence="20">The sequence shown here is derived from an EMBL/GenBank/DDBJ whole genome shotgun (WGS) entry which is preliminary data.</text>
</comment>
<evidence type="ECO:0000256" key="13">
    <source>
        <dbReference type="ARBA" id="ARBA00023136"/>
    </source>
</evidence>
<dbReference type="PANTHER" id="PTHR43047">
    <property type="entry name" value="TWO-COMPONENT HISTIDINE PROTEIN KINASE"/>
    <property type="match status" value="1"/>
</dbReference>